<keyword evidence="2" id="KW-0812">Transmembrane</keyword>
<dbReference type="Gene3D" id="3.30.2420.10">
    <property type="entry name" value="TonB"/>
    <property type="match status" value="1"/>
</dbReference>
<dbReference type="Pfam" id="PF03544">
    <property type="entry name" value="TonB_C"/>
    <property type="match status" value="1"/>
</dbReference>
<evidence type="ECO:0000313" key="6">
    <source>
        <dbReference type="EMBL" id="CAB0150326.1"/>
    </source>
</evidence>
<dbReference type="SUPFAM" id="SSF74653">
    <property type="entry name" value="TolA/TonB C-terminal domain"/>
    <property type="match status" value="1"/>
</dbReference>
<protein>
    <recommendedName>
        <fullName evidence="5">TonB C-terminal domain-containing protein</fullName>
    </recommendedName>
</protein>
<proteinExistence type="predicted"/>
<dbReference type="InterPro" id="IPR006260">
    <property type="entry name" value="TonB/TolA_C"/>
</dbReference>
<organism evidence="6 7">
    <name type="scientific">Pseudidiomarina piscicola</name>
    <dbReference type="NCBI Taxonomy" id="2614830"/>
    <lineage>
        <taxon>Bacteria</taxon>
        <taxon>Pseudomonadati</taxon>
        <taxon>Pseudomonadota</taxon>
        <taxon>Gammaproteobacteria</taxon>
        <taxon>Alteromonadales</taxon>
        <taxon>Idiomarinaceae</taxon>
        <taxon>Pseudidiomarina</taxon>
    </lineage>
</organism>
<accession>A0A6S6WTX9</accession>
<dbReference type="NCBIfam" id="TIGR01352">
    <property type="entry name" value="tonB_Cterm"/>
    <property type="match status" value="1"/>
</dbReference>
<sequence length="384" mass="42797">MPNCFSALSFRRRLCPLVIGSLFGLTGLSGSVNATPLLIQASEQQQFEQAYQAFQQAKADESTPKLRLQQLAFTAYMSGRDHFGAEHINTANLALNHLFLLEPKQRISQQSHALAALVVRVYQGEYGPQAIELLDPLLLALETMPAPNEKQISNYEMQFAQVFSAHRTKNPQFVVAIKIAMAEQLMRLNQRRPELWTSLYNESEELYGADHATTVKTAFYAAMENAGAEDFAAAVNKLEYVVAVDARDNAATLQLQLAAYYRLINFYQRLNQTAKVDVALRRVGEMNHQLSGQMVEEALYRVSPEFPAEEATAGRSGTVQLIYDIGTDGRTKNIRVDSATNDAFAAAARESVSAWLYVPAYDDNGEVTERKNVEVQLDFNLQGN</sequence>
<evidence type="ECO:0000259" key="5">
    <source>
        <dbReference type="PROSITE" id="PS52015"/>
    </source>
</evidence>
<keyword evidence="3" id="KW-1133">Transmembrane helix</keyword>
<evidence type="ECO:0000313" key="7">
    <source>
        <dbReference type="Proteomes" id="UP000481517"/>
    </source>
</evidence>
<dbReference type="PROSITE" id="PS52015">
    <property type="entry name" value="TONB_CTD"/>
    <property type="match status" value="1"/>
</dbReference>
<evidence type="ECO:0000256" key="3">
    <source>
        <dbReference type="ARBA" id="ARBA00022989"/>
    </source>
</evidence>
<keyword evidence="4" id="KW-0472">Membrane</keyword>
<dbReference type="RefSeq" id="WP_173919865.1">
    <property type="nucleotide sequence ID" value="NZ_CADCXY010000001.1"/>
</dbReference>
<comment type="subcellular location">
    <subcellularLocation>
        <location evidence="1">Membrane</location>
        <topology evidence="1">Single-pass membrane protein</topology>
    </subcellularLocation>
</comment>
<dbReference type="AlphaFoldDB" id="A0A6S6WTX9"/>
<feature type="domain" description="TonB C-terminal" evidence="5">
    <location>
        <begin position="291"/>
        <end position="384"/>
    </location>
</feature>
<dbReference type="EMBL" id="CADCXY010000001">
    <property type="protein sequence ID" value="CAB0150326.1"/>
    <property type="molecule type" value="Genomic_DNA"/>
</dbReference>
<evidence type="ECO:0000256" key="2">
    <source>
        <dbReference type="ARBA" id="ARBA00022692"/>
    </source>
</evidence>
<evidence type="ECO:0000256" key="1">
    <source>
        <dbReference type="ARBA" id="ARBA00004167"/>
    </source>
</evidence>
<dbReference type="GO" id="GO:0055085">
    <property type="term" value="P:transmembrane transport"/>
    <property type="evidence" value="ECO:0007669"/>
    <property type="project" value="InterPro"/>
</dbReference>
<evidence type="ECO:0000256" key="4">
    <source>
        <dbReference type="ARBA" id="ARBA00023136"/>
    </source>
</evidence>
<reference evidence="6 7" key="1">
    <citation type="submission" date="2020-02" db="EMBL/GenBank/DDBJ databases">
        <authorList>
            <person name="Rodrigo-Torres L."/>
            <person name="Arahal R. D."/>
            <person name="Lucena T."/>
        </authorList>
    </citation>
    <scope>NUCLEOTIDE SEQUENCE [LARGE SCALE GENOMIC DNA]</scope>
    <source>
        <strain evidence="6 7">CECT 9734</strain>
    </source>
</reference>
<keyword evidence="7" id="KW-1185">Reference proteome</keyword>
<name>A0A6S6WTX9_9GAMM</name>
<dbReference type="InterPro" id="IPR037682">
    <property type="entry name" value="TonB_C"/>
</dbReference>
<dbReference type="GO" id="GO:0016020">
    <property type="term" value="C:membrane"/>
    <property type="evidence" value="ECO:0007669"/>
    <property type="project" value="UniProtKB-SubCell"/>
</dbReference>
<dbReference type="Proteomes" id="UP000481517">
    <property type="component" value="Unassembled WGS sequence"/>
</dbReference>
<gene>
    <name evidence="6" type="ORF">PSI9734_00877</name>
</gene>